<dbReference type="InterPro" id="IPR032675">
    <property type="entry name" value="LRR_dom_sf"/>
</dbReference>
<dbReference type="Proteomes" id="UP000005178">
    <property type="component" value="Unassembled WGS sequence"/>
</dbReference>
<comment type="caution">
    <text evidence="3">The sequence shown here is derived from an EMBL/GenBank/DDBJ whole genome shotgun (WGS) entry which is preliminary data.</text>
</comment>
<sequence>MISSAFTSVFAAGNDNEISGGATNKKTSAELKSTLGVGDTFEDTFEQGDKTFTITYKVTKTSPNEVSFALKNTPKDNITELSGMYEIPSSVEYNGIQYTVTSLEDSAFYVFDPTGNRGTQCTYIIIPDTITSIGEYAFYQNSKLKSIYIPDSVTSIGAGAFSSCHNVKKLRFSRNLSEMPDSAFYLCDIPDIVVPGNIKTLGEGVFRTENLKRVRVLEGVESIGKQSFTNFMNTIEEVELPESVTSVDREFIYGHLNSSGAKLIIHSLSLDIDFRTPLANVTSGTVYGHKGSTAAKSKVYENFEKNKSSYGGVSFSTEGVCHGNTVISRTEPTCGTDGSVTYASGDCDCGNTGVPETTIVLPATGFHDCSWKTTKEPTCTAKGTKAFICDTCKDVFIEPIEISETGVHDYSVEVTEKAANCTEKGLKYMKCKYCGLKDNTSEKEIPSLGHKFNKEVIDEKATYEKEGKKHLECSVCGVKDMNSYVLIPKLTKTETGKNSVSDGSTVTKTNSKTKTDSPDTSDSSNSIFYGLIAIFAVAGVGGTIFKIKKIS</sequence>
<evidence type="ECO:0000313" key="4">
    <source>
        <dbReference type="Proteomes" id="UP000005178"/>
    </source>
</evidence>
<keyword evidence="2" id="KW-0812">Transmembrane</keyword>
<dbReference type="Pfam" id="PF13306">
    <property type="entry name" value="LRR_5"/>
    <property type="match status" value="1"/>
</dbReference>
<protein>
    <recommendedName>
        <fullName evidence="5">LPXTG-motif cell wall anchor domain protein</fullName>
    </recommendedName>
</protein>
<dbReference type="AlphaFoldDB" id="B1C8N6"/>
<evidence type="ECO:0000256" key="2">
    <source>
        <dbReference type="SAM" id="Phobius"/>
    </source>
</evidence>
<dbReference type="HOGENOM" id="CLU_494050_0_0_9"/>
<keyword evidence="2" id="KW-0472">Membrane</keyword>
<dbReference type="InterPro" id="IPR026906">
    <property type="entry name" value="LRR_5"/>
</dbReference>
<evidence type="ECO:0000313" key="3">
    <source>
        <dbReference type="EMBL" id="EDS71946.1"/>
    </source>
</evidence>
<proteinExistence type="predicted"/>
<name>B1C8N6_9FIRM</name>
<dbReference type="eggNOG" id="COG5492">
    <property type="taxonomic scope" value="Bacteria"/>
</dbReference>
<keyword evidence="4" id="KW-1185">Reference proteome</keyword>
<reference evidence="3" key="1">
    <citation type="submission" date="2008-01" db="EMBL/GenBank/DDBJ databases">
        <authorList>
            <person name="Fulton L."/>
            <person name="Clifton S."/>
            <person name="Fulton B."/>
            <person name="Xu J."/>
            <person name="Minx P."/>
            <person name="Pepin K.H."/>
            <person name="Johnson M."/>
            <person name="Thiruvilangam P."/>
            <person name="Bhonagiri V."/>
            <person name="Nash W.E."/>
            <person name="Mardis E.R."/>
            <person name="Wilson R.K."/>
        </authorList>
    </citation>
    <scope>NUCLEOTIDE SEQUENCE [LARGE SCALE GENOMIC DNA]</scope>
    <source>
        <strain evidence="3">DSM 17244</strain>
    </source>
</reference>
<dbReference type="PANTHER" id="PTHR45661:SF3">
    <property type="entry name" value="IG-LIKE DOMAIN-CONTAINING PROTEIN"/>
    <property type="match status" value="1"/>
</dbReference>
<evidence type="ECO:0008006" key="5">
    <source>
        <dbReference type="Google" id="ProtNLM"/>
    </source>
</evidence>
<accession>B1C8N6</accession>
<gene>
    <name evidence="3" type="ORF">ANASTE_01650</name>
</gene>
<dbReference type="InterPro" id="IPR053139">
    <property type="entry name" value="Surface_bspA-like"/>
</dbReference>
<reference evidence="3" key="2">
    <citation type="submission" date="2013-08" db="EMBL/GenBank/DDBJ databases">
        <title>Draft genome sequence of Anaerofustis stercorihominis (DSM 17244).</title>
        <authorList>
            <person name="Sudarsanam P."/>
            <person name="Ley R."/>
            <person name="Guruge J."/>
            <person name="Turnbaugh P.J."/>
            <person name="Mahowald M."/>
            <person name="Liep D."/>
            <person name="Gordon J."/>
        </authorList>
    </citation>
    <scope>NUCLEOTIDE SEQUENCE</scope>
    <source>
        <strain evidence="3">DSM 17244</strain>
    </source>
</reference>
<dbReference type="STRING" id="445971.ANASTE_01650"/>
<feature type="region of interest" description="Disordered" evidence="1">
    <location>
        <begin position="494"/>
        <end position="523"/>
    </location>
</feature>
<dbReference type="Gene3D" id="3.80.10.10">
    <property type="entry name" value="Ribonuclease Inhibitor"/>
    <property type="match status" value="1"/>
</dbReference>
<dbReference type="PANTHER" id="PTHR45661">
    <property type="entry name" value="SURFACE ANTIGEN"/>
    <property type="match status" value="1"/>
</dbReference>
<evidence type="ECO:0000256" key="1">
    <source>
        <dbReference type="SAM" id="MobiDB-lite"/>
    </source>
</evidence>
<dbReference type="SUPFAM" id="SSF52058">
    <property type="entry name" value="L domain-like"/>
    <property type="match status" value="1"/>
</dbReference>
<organism evidence="3 4">
    <name type="scientific">Anaerofustis stercorihominis DSM 17244</name>
    <dbReference type="NCBI Taxonomy" id="445971"/>
    <lineage>
        <taxon>Bacteria</taxon>
        <taxon>Bacillati</taxon>
        <taxon>Bacillota</taxon>
        <taxon>Clostridia</taxon>
        <taxon>Eubacteriales</taxon>
        <taxon>Eubacteriaceae</taxon>
        <taxon>Anaerofustis</taxon>
    </lineage>
</organism>
<feature type="compositionally biased region" description="Low complexity" evidence="1">
    <location>
        <begin position="504"/>
        <end position="523"/>
    </location>
</feature>
<dbReference type="EMBL" id="ABIL02000006">
    <property type="protein sequence ID" value="EDS71946.1"/>
    <property type="molecule type" value="Genomic_DNA"/>
</dbReference>
<feature type="transmembrane region" description="Helical" evidence="2">
    <location>
        <begin position="527"/>
        <end position="545"/>
    </location>
</feature>
<keyword evidence="2" id="KW-1133">Transmembrane helix</keyword>